<reference evidence="2" key="3">
    <citation type="submission" date="2022-06" db="UniProtKB">
        <authorList>
            <consortium name="EnsemblPlants"/>
        </authorList>
    </citation>
    <scope>IDENTIFICATION</scope>
</reference>
<feature type="compositionally biased region" description="Basic and acidic residues" evidence="1">
    <location>
        <begin position="10"/>
        <end position="27"/>
    </location>
</feature>
<sequence length="141" mass="14119">MSVSVSASPGRDRRQLLLLGDEPHRELPAGARASAAAAPLAAGAGARPAADVAVGPTAAEALLPAGAAARGAAWPRVPPGRRRQPVPGRPVRPSPPPASIPSPADAITMGATIFAAEPIQEPPFFPCCADCWLAAGDGQGR</sequence>
<reference evidence="2" key="2">
    <citation type="submission" date="2018-03" db="EMBL/GenBank/DDBJ databases">
        <title>The Triticum urartu genome reveals the dynamic nature of wheat genome evolution.</title>
        <authorList>
            <person name="Ling H."/>
            <person name="Ma B."/>
            <person name="Shi X."/>
            <person name="Liu H."/>
            <person name="Dong L."/>
            <person name="Sun H."/>
            <person name="Cao Y."/>
            <person name="Gao Q."/>
            <person name="Zheng S."/>
            <person name="Li Y."/>
            <person name="Yu Y."/>
            <person name="Du H."/>
            <person name="Qi M."/>
            <person name="Li Y."/>
            <person name="Yu H."/>
            <person name="Cui Y."/>
            <person name="Wang N."/>
            <person name="Chen C."/>
            <person name="Wu H."/>
            <person name="Zhao Y."/>
            <person name="Zhang J."/>
            <person name="Li Y."/>
            <person name="Zhou W."/>
            <person name="Zhang B."/>
            <person name="Hu W."/>
            <person name="Eijk M."/>
            <person name="Tang J."/>
            <person name="Witsenboer H."/>
            <person name="Zhao S."/>
            <person name="Li Z."/>
            <person name="Zhang A."/>
            <person name="Wang D."/>
            <person name="Liang C."/>
        </authorList>
    </citation>
    <scope>NUCLEOTIDE SEQUENCE [LARGE SCALE GENOMIC DNA]</scope>
    <source>
        <strain evidence="2">cv. G1812</strain>
    </source>
</reference>
<feature type="region of interest" description="Disordered" evidence="1">
    <location>
        <begin position="1"/>
        <end position="49"/>
    </location>
</feature>
<evidence type="ECO:0000313" key="2">
    <source>
        <dbReference type="EnsemblPlants" id="TuG1812G0600003504.01.T01.cds427026"/>
    </source>
</evidence>
<keyword evidence="3" id="KW-1185">Reference proteome</keyword>
<feature type="region of interest" description="Disordered" evidence="1">
    <location>
        <begin position="68"/>
        <end position="105"/>
    </location>
</feature>
<proteinExistence type="predicted"/>
<dbReference type="AlphaFoldDB" id="A0A8R7UUA6"/>
<evidence type="ECO:0000256" key="1">
    <source>
        <dbReference type="SAM" id="MobiDB-lite"/>
    </source>
</evidence>
<reference evidence="3" key="1">
    <citation type="journal article" date="2013" name="Nature">
        <title>Draft genome of the wheat A-genome progenitor Triticum urartu.</title>
        <authorList>
            <person name="Ling H.Q."/>
            <person name="Zhao S."/>
            <person name="Liu D."/>
            <person name="Wang J."/>
            <person name="Sun H."/>
            <person name="Zhang C."/>
            <person name="Fan H."/>
            <person name="Li D."/>
            <person name="Dong L."/>
            <person name="Tao Y."/>
            <person name="Gao C."/>
            <person name="Wu H."/>
            <person name="Li Y."/>
            <person name="Cui Y."/>
            <person name="Guo X."/>
            <person name="Zheng S."/>
            <person name="Wang B."/>
            <person name="Yu K."/>
            <person name="Liang Q."/>
            <person name="Yang W."/>
            <person name="Lou X."/>
            <person name="Chen J."/>
            <person name="Feng M."/>
            <person name="Jian J."/>
            <person name="Zhang X."/>
            <person name="Luo G."/>
            <person name="Jiang Y."/>
            <person name="Liu J."/>
            <person name="Wang Z."/>
            <person name="Sha Y."/>
            <person name="Zhang B."/>
            <person name="Wu H."/>
            <person name="Tang D."/>
            <person name="Shen Q."/>
            <person name="Xue P."/>
            <person name="Zou S."/>
            <person name="Wang X."/>
            <person name="Liu X."/>
            <person name="Wang F."/>
            <person name="Yang Y."/>
            <person name="An X."/>
            <person name="Dong Z."/>
            <person name="Zhang K."/>
            <person name="Zhang X."/>
            <person name="Luo M.C."/>
            <person name="Dvorak J."/>
            <person name="Tong Y."/>
            <person name="Wang J."/>
            <person name="Yang H."/>
            <person name="Li Z."/>
            <person name="Wang D."/>
            <person name="Zhang A."/>
            <person name="Wang J."/>
        </authorList>
    </citation>
    <scope>NUCLEOTIDE SEQUENCE</scope>
    <source>
        <strain evidence="3">cv. G1812</strain>
    </source>
</reference>
<evidence type="ECO:0000313" key="3">
    <source>
        <dbReference type="Proteomes" id="UP000015106"/>
    </source>
</evidence>
<organism evidence="2 3">
    <name type="scientific">Triticum urartu</name>
    <name type="common">Red wild einkorn</name>
    <name type="synonym">Crithodium urartu</name>
    <dbReference type="NCBI Taxonomy" id="4572"/>
    <lineage>
        <taxon>Eukaryota</taxon>
        <taxon>Viridiplantae</taxon>
        <taxon>Streptophyta</taxon>
        <taxon>Embryophyta</taxon>
        <taxon>Tracheophyta</taxon>
        <taxon>Spermatophyta</taxon>
        <taxon>Magnoliopsida</taxon>
        <taxon>Liliopsida</taxon>
        <taxon>Poales</taxon>
        <taxon>Poaceae</taxon>
        <taxon>BOP clade</taxon>
        <taxon>Pooideae</taxon>
        <taxon>Triticodae</taxon>
        <taxon>Triticeae</taxon>
        <taxon>Triticinae</taxon>
        <taxon>Triticum</taxon>
    </lineage>
</organism>
<protein>
    <submittedName>
        <fullName evidence="2">Uncharacterized protein</fullName>
    </submittedName>
</protein>
<dbReference type="Proteomes" id="UP000015106">
    <property type="component" value="Chromosome 6"/>
</dbReference>
<feature type="compositionally biased region" description="Low complexity" evidence="1">
    <location>
        <begin position="28"/>
        <end position="49"/>
    </location>
</feature>
<accession>A0A8R7UUA6</accession>
<feature type="compositionally biased region" description="Pro residues" evidence="1">
    <location>
        <begin position="87"/>
        <end position="100"/>
    </location>
</feature>
<name>A0A8R7UUA6_TRIUA</name>
<dbReference type="EnsemblPlants" id="TuG1812G0600003504.01.T01">
    <property type="protein sequence ID" value="TuG1812G0600003504.01.T01.cds427026"/>
    <property type="gene ID" value="TuG1812G0600003504.01"/>
</dbReference>
<dbReference type="Gramene" id="TuG1812G0600003504.01.T01">
    <property type="protein sequence ID" value="TuG1812G0600003504.01.T01.cds427026"/>
    <property type="gene ID" value="TuG1812G0600003504.01"/>
</dbReference>